<protein>
    <submittedName>
        <fullName evidence="3">Uncharacterized protein</fullName>
    </submittedName>
</protein>
<name>A0A1V9DDF7_9GAMM</name>
<dbReference type="InterPro" id="IPR010744">
    <property type="entry name" value="Phage_CI_N"/>
</dbReference>
<dbReference type="AlphaFoldDB" id="A0A1V9DDF7"/>
<gene>
    <name evidence="3" type="ORF">B2J69_17025</name>
</gene>
<reference evidence="3 4" key="1">
    <citation type="submission" date="2017-02" db="EMBL/GenBank/DDBJ databases">
        <title>Whole genome shotgun sequence of Pantoea agglomerans strain AS1 isolated from a cycad, Zamia floridana in Central Florida, USA.</title>
        <authorList>
            <person name="Lata P."/>
            <person name="Govindarajan S."/>
            <person name="Qi F."/>
            <person name="Li J.-L."/>
            <person name="Maurya S.K."/>
            <person name="Sahoo M.K."/>
        </authorList>
    </citation>
    <scope>NUCLEOTIDE SEQUENCE [LARGE SCALE GENOMIC DNA]</scope>
    <source>
        <strain evidence="3 4">AS1</strain>
    </source>
</reference>
<evidence type="ECO:0000313" key="4">
    <source>
        <dbReference type="Proteomes" id="UP000192769"/>
    </source>
</evidence>
<evidence type="ECO:0000259" key="2">
    <source>
        <dbReference type="Pfam" id="PF16452"/>
    </source>
</evidence>
<dbReference type="Proteomes" id="UP000192769">
    <property type="component" value="Unassembled WGS sequence"/>
</dbReference>
<dbReference type="Pfam" id="PF16452">
    <property type="entry name" value="Phage_CI_C"/>
    <property type="match status" value="1"/>
</dbReference>
<dbReference type="Gene3D" id="2.10.109.10">
    <property type="entry name" value="Umud Fragment, subunit A"/>
    <property type="match status" value="1"/>
</dbReference>
<dbReference type="RefSeq" id="WP_081140827.1">
    <property type="nucleotide sequence ID" value="NZ_MWUE01000025.1"/>
</dbReference>
<dbReference type="GO" id="GO:0003677">
    <property type="term" value="F:DNA binding"/>
    <property type="evidence" value="ECO:0007669"/>
    <property type="project" value="InterPro"/>
</dbReference>
<dbReference type="EMBL" id="MWUE01000025">
    <property type="protein sequence ID" value="OQP31902.1"/>
    <property type="molecule type" value="Genomic_DNA"/>
</dbReference>
<dbReference type="Gene3D" id="1.10.260.40">
    <property type="entry name" value="lambda repressor-like DNA-binding domains"/>
    <property type="match status" value="1"/>
</dbReference>
<accession>A0A1V9DDF7</accession>
<organism evidence="3 4">
    <name type="scientific">Pantoea latae</name>
    <dbReference type="NCBI Taxonomy" id="1964541"/>
    <lineage>
        <taxon>Bacteria</taxon>
        <taxon>Pseudomonadati</taxon>
        <taxon>Pseudomonadota</taxon>
        <taxon>Gammaproteobacteria</taxon>
        <taxon>Enterobacterales</taxon>
        <taxon>Erwiniaceae</taxon>
        <taxon>Pantoea</taxon>
    </lineage>
</organism>
<sequence>MLVTNFNGSGGAILDRLIQAYGFKQKSQYADHVGLSSSNLAMRYKRDAFPADLVVQCLIDTDAELNWILYGQGEAPSAVKALAAEKGSESHPIKSLTEIERVKLTNGELSPVDFVTLESKLFLDKVAANSNLLAVIEGEQQYIINRSYKAVVDGKWLLDIEGMASLRTLARLPGGRVRISGGDAEFECALNEIAATGIVVMTLI</sequence>
<feature type="domain" description="Bacteriophage CI repressor N-terminal" evidence="1">
    <location>
        <begin position="12"/>
        <end position="74"/>
    </location>
</feature>
<dbReference type="GO" id="GO:0045892">
    <property type="term" value="P:negative regulation of DNA-templated transcription"/>
    <property type="evidence" value="ECO:0007669"/>
    <property type="project" value="InterPro"/>
</dbReference>
<proteinExistence type="predicted"/>
<feature type="domain" description="Bacteriophage CI repressor C-terminal" evidence="2">
    <location>
        <begin position="98"/>
        <end position="199"/>
    </location>
</feature>
<dbReference type="InterPro" id="IPR032499">
    <property type="entry name" value="Phage_CI_C"/>
</dbReference>
<evidence type="ECO:0000313" key="3">
    <source>
        <dbReference type="EMBL" id="OQP31902.1"/>
    </source>
</evidence>
<evidence type="ECO:0000259" key="1">
    <source>
        <dbReference type="Pfam" id="PF07022"/>
    </source>
</evidence>
<dbReference type="Pfam" id="PF07022">
    <property type="entry name" value="Phage_CI_repr"/>
    <property type="match status" value="1"/>
</dbReference>
<dbReference type="GO" id="GO:0051259">
    <property type="term" value="P:protein complex oligomerization"/>
    <property type="evidence" value="ECO:0007669"/>
    <property type="project" value="InterPro"/>
</dbReference>
<keyword evidence="4" id="KW-1185">Reference proteome</keyword>
<dbReference type="InterPro" id="IPR010982">
    <property type="entry name" value="Lambda_DNA-bd_dom_sf"/>
</dbReference>
<dbReference type="OrthoDB" id="7067028at2"/>
<comment type="caution">
    <text evidence="3">The sequence shown here is derived from an EMBL/GenBank/DDBJ whole genome shotgun (WGS) entry which is preliminary data.</text>
</comment>